<dbReference type="OrthoDB" id="936124at2"/>
<feature type="domain" description="MurNAc-LAA" evidence="5">
    <location>
        <begin position="163"/>
        <end position="271"/>
    </location>
</feature>
<dbReference type="SMART" id="SM00646">
    <property type="entry name" value="Ami_3"/>
    <property type="match status" value="1"/>
</dbReference>
<dbReference type="CDD" id="cd02696">
    <property type="entry name" value="MurNAc-LAA"/>
    <property type="match status" value="1"/>
</dbReference>
<comment type="catalytic activity">
    <reaction evidence="1">
        <text>Hydrolyzes the link between N-acetylmuramoyl residues and L-amino acid residues in certain cell-wall glycopeptides.</text>
        <dbReference type="EC" id="3.5.1.28"/>
    </reaction>
</comment>
<evidence type="ECO:0000259" key="5">
    <source>
        <dbReference type="SMART" id="SM00646"/>
    </source>
</evidence>
<evidence type="ECO:0000313" key="6">
    <source>
        <dbReference type="EMBL" id="AWV97742.1"/>
    </source>
</evidence>
<gene>
    <name evidence="6" type="ORF">DJ013_06000</name>
</gene>
<dbReference type="SUPFAM" id="SSF53187">
    <property type="entry name" value="Zn-dependent exopeptidases"/>
    <property type="match status" value="1"/>
</dbReference>
<reference evidence="6 7" key="1">
    <citation type="submission" date="2018-05" db="EMBL/GenBank/DDBJ databases">
        <title>Complete genome sequence of Arcticibacterium luteifluviistationis SM1504T, a cytophagaceae bacterium isolated from Arctic surface seawater.</title>
        <authorList>
            <person name="Li Y."/>
            <person name="Qin Q.-L."/>
        </authorList>
    </citation>
    <scope>NUCLEOTIDE SEQUENCE [LARGE SCALE GENOMIC DNA]</scope>
    <source>
        <strain evidence="6 7">SM1504</strain>
    </source>
</reference>
<name>A0A2Z4G948_9BACT</name>
<evidence type="ECO:0000256" key="2">
    <source>
        <dbReference type="ARBA" id="ARBA00011901"/>
    </source>
</evidence>
<dbReference type="EC" id="3.5.1.28" evidence="2"/>
<dbReference type="AlphaFoldDB" id="A0A2Z4G948"/>
<proteinExistence type="predicted"/>
<keyword evidence="7" id="KW-1185">Reference proteome</keyword>
<dbReference type="GO" id="GO:0009253">
    <property type="term" value="P:peptidoglycan catabolic process"/>
    <property type="evidence" value="ECO:0007669"/>
    <property type="project" value="InterPro"/>
</dbReference>
<protein>
    <recommendedName>
        <fullName evidence="2">N-acetylmuramoyl-L-alanine amidase</fullName>
        <ecNumber evidence="2">3.5.1.28</ecNumber>
    </recommendedName>
</protein>
<dbReference type="PANTHER" id="PTHR30404">
    <property type="entry name" value="N-ACETYLMURAMOYL-L-ALANINE AMIDASE"/>
    <property type="match status" value="1"/>
</dbReference>
<evidence type="ECO:0000256" key="4">
    <source>
        <dbReference type="SAM" id="SignalP"/>
    </source>
</evidence>
<dbReference type="GO" id="GO:0008745">
    <property type="term" value="F:N-acetylmuramoyl-L-alanine amidase activity"/>
    <property type="evidence" value="ECO:0007669"/>
    <property type="project" value="UniProtKB-EC"/>
</dbReference>
<dbReference type="PANTHER" id="PTHR30404:SF0">
    <property type="entry name" value="N-ACETYLMURAMOYL-L-ALANINE AMIDASE AMIC"/>
    <property type="match status" value="1"/>
</dbReference>
<dbReference type="InterPro" id="IPR002508">
    <property type="entry name" value="MurNAc-LAA_cat"/>
</dbReference>
<feature type="chain" id="PRO_5016365572" description="N-acetylmuramoyl-L-alanine amidase" evidence="4">
    <location>
        <begin position="22"/>
        <end position="274"/>
    </location>
</feature>
<dbReference type="InterPro" id="IPR050695">
    <property type="entry name" value="N-acetylmuramoyl_amidase_3"/>
</dbReference>
<sequence>MKKTMAAAVALSCLFFLFAFNDKPNENSAIRYVNYSIFGKEYAKTPILDNTLKNHAYYIVSGHGGPDPGAMVKKGEDWLCEDEYAYDVSLRIARNLIGHGARVYMITRDENDGIRDEKILAPDKDETVWGGASMPLNQKARLRQRTDIINRLYDENKAKGFHTQRTIITHVDSRYHDKKVDVFFYHNEYSSSGKSLANSIYGTVKSKYDEHQSSRGYEGIVKSRGLWMLNETKPTAVYIELGNITNEFDQKRLLIPNNRQAMANWIAAGIKKEG</sequence>
<accession>A0A2Z4G948</accession>
<evidence type="ECO:0000313" key="7">
    <source>
        <dbReference type="Proteomes" id="UP000249873"/>
    </source>
</evidence>
<organism evidence="6 7">
    <name type="scientific">Arcticibacterium luteifluviistationis</name>
    <dbReference type="NCBI Taxonomy" id="1784714"/>
    <lineage>
        <taxon>Bacteria</taxon>
        <taxon>Pseudomonadati</taxon>
        <taxon>Bacteroidota</taxon>
        <taxon>Cytophagia</taxon>
        <taxon>Cytophagales</taxon>
        <taxon>Leadbetterellaceae</taxon>
        <taxon>Arcticibacterium</taxon>
    </lineage>
</organism>
<dbReference type="Gene3D" id="3.40.630.40">
    <property type="entry name" value="Zn-dependent exopeptidases"/>
    <property type="match status" value="1"/>
</dbReference>
<dbReference type="GO" id="GO:0030288">
    <property type="term" value="C:outer membrane-bounded periplasmic space"/>
    <property type="evidence" value="ECO:0007669"/>
    <property type="project" value="TreeGrafter"/>
</dbReference>
<feature type="signal peptide" evidence="4">
    <location>
        <begin position="1"/>
        <end position="21"/>
    </location>
</feature>
<dbReference type="Pfam" id="PF01520">
    <property type="entry name" value="Amidase_3"/>
    <property type="match status" value="1"/>
</dbReference>
<dbReference type="RefSeq" id="WP_111370844.1">
    <property type="nucleotide sequence ID" value="NZ_CP029480.1"/>
</dbReference>
<dbReference type="Proteomes" id="UP000249873">
    <property type="component" value="Chromosome"/>
</dbReference>
<dbReference type="KEGG" id="als:DJ013_06000"/>
<dbReference type="EMBL" id="CP029480">
    <property type="protein sequence ID" value="AWV97742.1"/>
    <property type="molecule type" value="Genomic_DNA"/>
</dbReference>
<keyword evidence="4" id="KW-0732">Signal</keyword>
<evidence type="ECO:0000256" key="1">
    <source>
        <dbReference type="ARBA" id="ARBA00001561"/>
    </source>
</evidence>
<keyword evidence="3" id="KW-0378">Hydrolase</keyword>
<evidence type="ECO:0000256" key="3">
    <source>
        <dbReference type="ARBA" id="ARBA00022801"/>
    </source>
</evidence>